<dbReference type="PANTHER" id="PTHR21180">
    <property type="entry name" value="ENDONUCLEASE/EXONUCLEASE/PHOSPHATASE FAMILY DOMAIN-CONTAINING PROTEIN 1"/>
    <property type="match status" value="1"/>
</dbReference>
<dbReference type="Gene3D" id="1.10.150.320">
    <property type="entry name" value="Photosystem II 12 kDa extrinsic protein"/>
    <property type="match status" value="1"/>
</dbReference>
<proteinExistence type="predicted"/>
<organism evidence="3 4">
    <name type="scientific">Streptomyces pacificus</name>
    <dbReference type="NCBI Taxonomy" id="2705029"/>
    <lineage>
        <taxon>Bacteria</taxon>
        <taxon>Bacillati</taxon>
        <taxon>Actinomycetota</taxon>
        <taxon>Actinomycetes</taxon>
        <taxon>Kitasatosporales</taxon>
        <taxon>Streptomycetaceae</taxon>
        <taxon>Streptomyces</taxon>
    </lineage>
</organism>
<dbReference type="SUPFAM" id="SSF47781">
    <property type="entry name" value="RuvA domain 2-like"/>
    <property type="match status" value="1"/>
</dbReference>
<keyword evidence="4" id="KW-1185">Reference proteome</keyword>
<feature type="region of interest" description="Disordered" evidence="1">
    <location>
        <begin position="34"/>
        <end position="69"/>
    </location>
</feature>
<dbReference type="GO" id="GO:0015627">
    <property type="term" value="C:type II protein secretion system complex"/>
    <property type="evidence" value="ECO:0007669"/>
    <property type="project" value="TreeGrafter"/>
</dbReference>
<evidence type="ECO:0000259" key="2">
    <source>
        <dbReference type="Pfam" id="PF10531"/>
    </source>
</evidence>
<feature type="domain" description="Soluble ligand binding" evidence="2">
    <location>
        <begin position="72"/>
        <end position="123"/>
    </location>
</feature>
<dbReference type="AlphaFoldDB" id="A0A6A0APD5"/>
<dbReference type="PANTHER" id="PTHR21180:SF32">
    <property type="entry name" value="ENDONUCLEASE_EXONUCLEASE_PHOSPHATASE FAMILY DOMAIN-CONTAINING PROTEIN 1"/>
    <property type="match status" value="1"/>
</dbReference>
<dbReference type="GO" id="GO:0003677">
    <property type="term" value="F:DNA binding"/>
    <property type="evidence" value="ECO:0007669"/>
    <property type="project" value="UniProtKB-KW"/>
</dbReference>
<evidence type="ECO:0000313" key="4">
    <source>
        <dbReference type="Proteomes" id="UP000484988"/>
    </source>
</evidence>
<keyword evidence="3" id="KW-0238">DNA-binding</keyword>
<dbReference type="Proteomes" id="UP000484988">
    <property type="component" value="Unassembled WGS sequence"/>
</dbReference>
<name>A0A6A0APD5_9ACTN</name>
<gene>
    <name evidence="3" type="ORF">SCWH03_03530</name>
</gene>
<protein>
    <submittedName>
        <fullName evidence="3">ComEA family DNA-binding protein</fullName>
    </submittedName>
</protein>
<evidence type="ECO:0000256" key="1">
    <source>
        <dbReference type="SAM" id="MobiDB-lite"/>
    </source>
</evidence>
<dbReference type="Pfam" id="PF12836">
    <property type="entry name" value="HHH_3"/>
    <property type="match status" value="1"/>
</dbReference>
<feature type="compositionally biased region" description="Pro residues" evidence="1">
    <location>
        <begin position="56"/>
        <end position="66"/>
    </location>
</feature>
<reference evidence="3 4" key="1">
    <citation type="submission" date="2020-02" db="EMBL/GenBank/DDBJ databases">
        <title>Whole Genome Shotgun Sequence of Streptomyces sp. strain CWH03.</title>
        <authorList>
            <person name="Dohra H."/>
            <person name="Kodani S."/>
            <person name="Yamamura H."/>
        </authorList>
    </citation>
    <scope>NUCLEOTIDE SEQUENCE [LARGE SCALE GENOMIC DNA]</scope>
    <source>
        <strain evidence="3 4">CWH03</strain>
    </source>
</reference>
<accession>A0A6A0APD5</accession>
<dbReference type="InterPro" id="IPR019554">
    <property type="entry name" value="Soluble_ligand-bd"/>
</dbReference>
<evidence type="ECO:0000313" key="3">
    <source>
        <dbReference type="EMBL" id="GFH34143.1"/>
    </source>
</evidence>
<dbReference type="EMBL" id="BLLG01000001">
    <property type="protein sequence ID" value="GFH34143.1"/>
    <property type="molecule type" value="Genomic_DNA"/>
</dbReference>
<dbReference type="Pfam" id="PF10531">
    <property type="entry name" value="SLBB"/>
    <property type="match status" value="1"/>
</dbReference>
<dbReference type="Gene3D" id="3.10.560.10">
    <property type="entry name" value="Outer membrane lipoprotein wza domain like"/>
    <property type="match status" value="1"/>
</dbReference>
<comment type="caution">
    <text evidence="3">The sequence shown here is derived from an EMBL/GenBank/DDBJ whole genome shotgun (WGS) entry which is preliminary data.</text>
</comment>
<dbReference type="InterPro" id="IPR010994">
    <property type="entry name" value="RuvA_2-like"/>
</dbReference>
<feature type="compositionally biased region" description="Low complexity" evidence="1">
    <location>
        <begin position="43"/>
        <end position="55"/>
    </location>
</feature>
<sequence>MRCGLAPRTLAALTVVLALGVVLAAQHFRAGRPEPVPAPQLVGGAPPATPGTTPHGPSPGPPPVPKPTGRIVVDVSGGVLRPGVLHLPAGARVADALRAAGGVKAGTDLAGLNRARVLMDGEQVAVGVPQAPGGPAPGLHGPMDGGAPGGGPLSLSTATAEQLDTLPGVGPVLARHIVDYRAEHGGFRSVGELREVKGIGDRRFEDLRPLVRP</sequence>
<dbReference type="InterPro" id="IPR051675">
    <property type="entry name" value="Endo/Exo/Phosphatase_dom_1"/>
</dbReference>
<dbReference type="GO" id="GO:0015628">
    <property type="term" value="P:protein secretion by the type II secretion system"/>
    <property type="evidence" value="ECO:0007669"/>
    <property type="project" value="TreeGrafter"/>
</dbReference>